<dbReference type="RefSeq" id="WP_040070018.1">
    <property type="nucleotide sequence ID" value="NZ_JXDG01000053.1"/>
</dbReference>
<reference evidence="3 4" key="1">
    <citation type="submission" date="2015-01" db="EMBL/GenBank/DDBJ databases">
        <title>Complete genome of Pseudomonas batumici UCM B-321 producer of the batumin antibiotic with strong antistaphilococcal and potential anticancer activity.</title>
        <authorList>
            <person name="Klochko V.V."/>
            <person name="Zelena L.B."/>
            <person name="Elena K.A."/>
            <person name="Reva O.N."/>
        </authorList>
    </citation>
    <scope>NUCLEOTIDE SEQUENCE [LARGE SCALE GENOMIC DNA]</scope>
    <source>
        <strain evidence="3 4">UCM B-321</strain>
    </source>
</reference>
<accession>A0A0C2I681</accession>
<dbReference type="GO" id="GO:0016746">
    <property type="term" value="F:acyltransferase activity"/>
    <property type="evidence" value="ECO:0007669"/>
    <property type="project" value="UniProtKB-KW"/>
</dbReference>
<dbReference type="Proteomes" id="UP000031535">
    <property type="component" value="Unassembled WGS sequence"/>
</dbReference>
<dbReference type="STRING" id="226910.UCMB321_3899"/>
<protein>
    <submittedName>
        <fullName evidence="3">Acyltransferase</fullName>
    </submittedName>
</protein>
<dbReference type="PATRIC" id="fig|226910.6.peg.3891"/>
<dbReference type="InterPro" id="IPR020019">
    <property type="entry name" value="AcTrfase_PglD-like"/>
</dbReference>
<keyword evidence="3" id="KW-0012">Acyltransferase</keyword>
<sequence>MKKLIIFGLTDAAELALYYFSNDSDYEVEAFAVDPAYMPADKSFKGFPVVAFDEVTQIYPPDRYVFFVALGYSKLNQIRKEKYLAVKALGYEMVSYISSRASVLTEDIGENCFILEDNTVQPFVRIGNNVTLWSGNHVGHHSRIEDHCFLASHIVVSGRVTIGESCFLGVNATLRDHVTIGEKCIIGAGALILGDAAAEGVYIGQATERSRVPSTRVRNI</sequence>
<dbReference type="OrthoDB" id="1115300at2"/>
<dbReference type="AlphaFoldDB" id="A0A0C2I681"/>
<name>A0A0C2I681_9PSED</name>
<dbReference type="CDD" id="cd03360">
    <property type="entry name" value="LbH_AT_putative"/>
    <property type="match status" value="1"/>
</dbReference>
<dbReference type="PANTHER" id="PTHR43300:SF4">
    <property type="entry name" value="ACYL-[ACYL-CARRIER-PROTEIN]--UDP-N-ACETYLGLUCOSAMINE O-ACYLTRANSFERASE"/>
    <property type="match status" value="1"/>
</dbReference>
<dbReference type="PANTHER" id="PTHR43300">
    <property type="entry name" value="ACETYLTRANSFERASE"/>
    <property type="match status" value="1"/>
</dbReference>
<dbReference type="NCBIfam" id="TIGR03570">
    <property type="entry name" value="NeuD_NnaD"/>
    <property type="match status" value="1"/>
</dbReference>
<feature type="binding site" evidence="2">
    <location>
        <position position="71"/>
    </location>
    <ligand>
        <name>substrate</name>
    </ligand>
</feature>
<dbReference type="Pfam" id="PF00132">
    <property type="entry name" value="Hexapep"/>
    <property type="match status" value="2"/>
</dbReference>
<dbReference type="SUPFAM" id="SSF51161">
    <property type="entry name" value="Trimeric LpxA-like enzymes"/>
    <property type="match status" value="1"/>
</dbReference>
<dbReference type="EMBL" id="JXDG01000053">
    <property type="protein sequence ID" value="KIH82435.1"/>
    <property type="molecule type" value="Genomic_DNA"/>
</dbReference>
<comment type="caution">
    <text evidence="3">The sequence shown here is derived from an EMBL/GenBank/DDBJ whole genome shotgun (WGS) entry which is preliminary data.</text>
</comment>
<gene>
    <name evidence="3" type="ORF">UCMB321_3899</name>
</gene>
<evidence type="ECO:0000256" key="2">
    <source>
        <dbReference type="PIRSR" id="PIRSR620019-2"/>
    </source>
</evidence>
<organism evidence="3 4">
    <name type="scientific">Pseudomonas batumici</name>
    <dbReference type="NCBI Taxonomy" id="226910"/>
    <lineage>
        <taxon>Bacteria</taxon>
        <taxon>Pseudomonadati</taxon>
        <taxon>Pseudomonadota</taxon>
        <taxon>Gammaproteobacteria</taxon>
        <taxon>Pseudomonadales</taxon>
        <taxon>Pseudomonadaceae</taxon>
        <taxon>Pseudomonas</taxon>
    </lineage>
</organism>
<evidence type="ECO:0000313" key="4">
    <source>
        <dbReference type="Proteomes" id="UP000031535"/>
    </source>
</evidence>
<proteinExistence type="inferred from homology"/>
<evidence type="ECO:0000313" key="3">
    <source>
        <dbReference type="EMBL" id="KIH82435.1"/>
    </source>
</evidence>
<comment type="similarity">
    <text evidence="1">Belongs to the transferase hexapeptide repeat family.</text>
</comment>
<evidence type="ECO:0000256" key="1">
    <source>
        <dbReference type="ARBA" id="ARBA00007274"/>
    </source>
</evidence>
<dbReference type="InterPro" id="IPR001451">
    <property type="entry name" value="Hexapep"/>
</dbReference>
<dbReference type="InterPro" id="IPR011004">
    <property type="entry name" value="Trimer_LpxA-like_sf"/>
</dbReference>
<keyword evidence="3" id="KW-0808">Transferase</keyword>
<dbReference type="InterPro" id="IPR050179">
    <property type="entry name" value="Trans_hexapeptide_repeat"/>
</dbReference>
<keyword evidence="4" id="KW-1185">Reference proteome</keyword>
<dbReference type="Gene3D" id="2.160.10.10">
    <property type="entry name" value="Hexapeptide repeat proteins"/>
    <property type="match status" value="1"/>
</dbReference>